<dbReference type="STRING" id="445710.ATSB10_31880"/>
<feature type="region of interest" description="Disordered" evidence="1">
    <location>
        <begin position="155"/>
        <end position="177"/>
    </location>
</feature>
<protein>
    <submittedName>
        <fullName evidence="3">Uncharacterized protein</fullName>
    </submittedName>
</protein>
<feature type="signal peptide" evidence="2">
    <location>
        <begin position="1"/>
        <end position="31"/>
    </location>
</feature>
<dbReference type="Gene3D" id="3.40.50.10610">
    <property type="entry name" value="ABC-type transport auxiliary lipoprotein component"/>
    <property type="match status" value="1"/>
</dbReference>
<dbReference type="RefSeq" id="WP_063673653.1">
    <property type="nucleotide sequence ID" value="NZ_CP014841.1"/>
</dbReference>
<evidence type="ECO:0000313" key="4">
    <source>
        <dbReference type="Proteomes" id="UP000077255"/>
    </source>
</evidence>
<dbReference type="KEGG" id="dtx:ATSB10_31880"/>
<dbReference type="EMBL" id="CP014841">
    <property type="protein sequence ID" value="AND70642.1"/>
    <property type="molecule type" value="Genomic_DNA"/>
</dbReference>
<evidence type="ECO:0000313" key="3">
    <source>
        <dbReference type="EMBL" id="AND70642.1"/>
    </source>
</evidence>
<feature type="compositionally biased region" description="Basic and acidic residues" evidence="1">
    <location>
        <begin position="161"/>
        <end position="177"/>
    </location>
</feature>
<dbReference type="PATRIC" id="fig|445710.3.peg.3189"/>
<organism evidence="3 4">
    <name type="scientific">Dyella thiooxydans</name>
    <dbReference type="NCBI Taxonomy" id="445710"/>
    <lineage>
        <taxon>Bacteria</taxon>
        <taxon>Pseudomonadati</taxon>
        <taxon>Pseudomonadota</taxon>
        <taxon>Gammaproteobacteria</taxon>
        <taxon>Lysobacterales</taxon>
        <taxon>Rhodanobacteraceae</taxon>
        <taxon>Dyella</taxon>
    </lineage>
</organism>
<evidence type="ECO:0000256" key="2">
    <source>
        <dbReference type="SAM" id="SignalP"/>
    </source>
</evidence>
<dbReference type="Pfam" id="PF03783">
    <property type="entry name" value="CsgG"/>
    <property type="match status" value="1"/>
</dbReference>
<keyword evidence="2" id="KW-0732">Signal</keyword>
<name>A0A160N522_9GAMM</name>
<feature type="compositionally biased region" description="Basic and acidic residues" evidence="1">
    <location>
        <begin position="210"/>
        <end position="229"/>
    </location>
</feature>
<dbReference type="InterPro" id="IPR005534">
    <property type="entry name" value="Curli_assmbl/transp-comp_CsgG"/>
</dbReference>
<feature type="chain" id="PRO_5007818044" evidence="2">
    <location>
        <begin position="32"/>
        <end position="572"/>
    </location>
</feature>
<feature type="compositionally biased region" description="Basic and acidic residues" evidence="1">
    <location>
        <begin position="544"/>
        <end position="553"/>
    </location>
</feature>
<dbReference type="Proteomes" id="UP000077255">
    <property type="component" value="Chromosome"/>
</dbReference>
<sequence>MLGTRPAAWLIRCSYLFAGAVLLAACSQKSATPPAPAVKKVVASAGPSTTPPPATPAPIRAKPDFGGVSTEHIEVSANGPTLNAAVNNALQLAIEQVNGKVLSGGSVSAEINGALAADGHQVDVNSSTFAQWLASQTSGAVTNFRILSQAQVSKPVSADEESLKASKGESWDKGKFDASESADLSASGSYRADAAAEADNVGQASASAGADEKLNASREAKASGEWDHHDGAQSIDYQKKHTVYAHEWQVKIAADVAKYHEAEGAKLTRVVVAAPRSAQQTFQVGDSAIPAASVSDRIRQYLVDALTQTHRFTVLDREANSDIDHELDLIRSGNASPADTARLGHQLATDLIVIPTVERFEYLRHERHLRLSDRTLVSYTGGGDISFRVVNAVTGQVVMSQSFNYDLPATAPTTLGASADGSALASMMMNALDADIVHAILQNTFPPSVIEVTGSNVVINQGGDSLVVGAAYQAVSLGKELIDPQSGQRLGPTETPCCTIQIDRVTPTMSYGHILGSGVSLPHPFVPGSMELRDRVNPSASSKPKLEVAERRSQPKVVKKKAQAKPDTDSNW</sequence>
<gene>
    <name evidence="3" type="ORF">ATSB10_31880</name>
</gene>
<accession>A0A160N522</accession>
<dbReference type="PROSITE" id="PS51257">
    <property type="entry name" value="PROKAR_LIPOPROTEIN"/>
    <property type="match status" value="1"/>
</dbReference>
<proteinExistence type="predicted"/>
<dbReference type="GO" id="GO:0030288">
    <property type="term" value="C:outer membrane-bounded periplasmic space"/>
    <property type="evidence" value="ECO:0007669"/>
    <property type="project" value="InterPro"/>
</dbReference>
<reference evidence="3 4" key="1">
    <citation type="submission" date="2016-02" db="EMBL/GenBank/DDBJ databases">
        <title>Complete genome sequencing and analysis of ATSB10, Dyella thiooxydans isolated from rhizosphere soil of sunflower (Helianthus annuus L.).</title>
        <authorList>
            <person name="Lee Y."/>
            <person name="Hwangbo K."/>
            <person name="Chung H."/>
            <person name="Yoo J."/>
            <person name="Kim K.Y."/>
            <person name="Sa T.M."/>
            <person name="Um Y."/>
            <person name="Madhaiyan M."/>
        </authorList>
    </citation>
    <scope>NUCLEOTIDE SEQUENCE [LARGE SCALE GENOMIC DNA]</scope>
    <source>
        <strain evidence="3 4">ATSB10</strain>
    </source>
</reference>
<keyword evidence="4" id="KW-1185">Reference proteome</keyword>
<feature type="region of interest" description="Disordered" evidence="1">
    <location>
        <begin position="532"/>
        <end position="572"/>
    </location>
</feature>
<feature type="region of interest" description="Disordered" evidence="1">
    <location>
        <begin position="202"/>
        <end position="229"/>
    </location>
</feature>
<dbReference type="AlphaFoldDB" id="A0A160N522"/>
<evidence type="ECO:0000256" key="1">
    <source>
        <dbReference type="SAM" id="MobiDB-lite"/>
    </source>
</evidence>